<dbReference type="RefSeq" id="WP_162441602.1">
    <property type="nucleotide sequence ID" value="NZ_CP048222.1"/>
</dbReference>
<dbReference type="KEGG" id="rhoz:GXP67_01940"/>
<evidence type="ECO:0008006" key="4">
    <source>
        <dbReference type="Google" id="ProtNLM"/>
    </source>
</evidence>
<protein>
    <recommendedName>
        <fullName evidence="4">CopG family transcriptional regulator</fullName>
    </recommendedName>
</protein>
<proteinExistence type="predicted"/>
<organism evidence="2 3">
    <name type="scientific">Rhodocytophaga rosea</name>
    <dbReference type="NCBI Taxonomy" id="2704465"/>
    <lineage>
        <taxon>Bacteria</taxon>
        <taxon>Pseudomonadati</taxon>
        <taxon>Bacteroidota</taxon>
        <taxon>Cytophagia</taxon>
        <taxon>Cytophagales</taxon>
        <taxon>Rhodocytophagaceae</taxon>
        <taxon>Rhodocytophaga</taxon>
    </lineage>
</organism>
<reference evidence="2 3" key="1">
    <citation type="submission" date="2020-01" db="EMBL/GenBank/DDBJ databases">
        <authorList>
            <person name="Kim M.K."/>
        </authorList>
    </citation>
    <scope>NUCLEOTIDE SEQUENCE [LARGE SCALE GENOMIC DNA]</scope>
    <source>
        <strain evidence="2 3">172606-1</strain>
    </source>
</reference>
<dbReference type="AlphaFoldDB" id="A0A6C0GC42"/>
<feature type="region of interest" description="Disordered" evidence="1">
    <location>
        <begin position="1"/>
        <end position="20"/>
    </location>
</feature>
<accession>A0A6C0GC42</accession>
<keyword evidence="3" id="KW-1185">Reference proteome</keyword>
<name>A0A6C0GC42_9BACT</name>
<gene>
    <name evidence="2" type="ORF">GXP67_01940</name>
</gene>
<dbReference type="Proteomes" id="UP000480178">
    <property type="component" value="Chromosome"/>
</dbReference>
<sequence length="77" mass="9096">MEKENKPSAGRPKKPDSDSYQRATFIINKENLYKLKAIAYYERLNEKQAINTALETYFECIGMDRLQEALEMYARKK</sequence>
<dbReference type="EMBL" id="CP048222">
    <property type="protein sequence ID" value="QHT65515.1"/>
    <property type="molecule type" value="Genomic_DNA"/>
</dbReference>
<evidence type="ECO:0000313" key="2">
    <source>
        <dbReference type="EMBL" id="QHT65515.1"/>
    </source>
</evidence>
<evidence type="ECO:0000313" key="3">
    <source>
        <dbReference type="Proteomes" id="UP000480178"/>
    </source>
</evidence>
<evidence type="ECO:0000256" key="1">
    <source>
        <dbReference type="SAM" id="MobiDB-lite"/>
    </source>
</evidence>